<evidence type="ECO:0000256" key="1">
    <source>
        <dbReference type="SAM" id="Coils"/>
    </source>
</evidence>
<reference evidence="2" key="1">
    <citation type="journal article" date="2016" name="Nat. Genet.">
        <title>A high-quality carrot genome assembly provides new insights into carotenoid accumulation and asterid genome evolution.</title>
        <authorList>
            <person name="Iorizzo M."/>
            <person name="Ellison S."/>
            <person name="Senalik D."/>
            <person name="Zeng P."/>
            <person name="Satapoomin P."/>
            <person name="Huang J."/>
            <person name="Bowman M."/>
            <person name="Iovene M."/>
            <person name="Sanseverino W."/>
            <person name="Cavagnaro P."/>
            <person name="Yildiz M."/>
            <person name="Macko-Podgorni A."/>
            <person name="Moranska E."/>
            <person name="Grzebelus E."/>
            <person name="Grzebelus D."/>
            <person name="Ashrafi H."/>
            <person name="Zheng Z."/>
            <person name="Cheng S."/>
            <person name="Spooner D."/>
            <person name="Van Deynze A."/>
            <person name="Simon P."/>
        </authorList>
    </citation>
    <scope>NUCLEOTIDE SEQUENCE [LARGE SCALE GENOMIC DNA]</scope>
    <source>
        <tissue evidence="2">Leaf</tissue>
    </source>
</reference>
<keyword evidence="1" id="KW-0175">Coiled coil</keyword>
<protein>
    <submittedName>
        <fullName evidence="2">Uncharacterized protein</fullName>
    </submittedName>
</protein>
<organism evidence="2">
    <name type="scientific">Daucus carota subsp. sativus</name>
    <name type="common">Carrot</name>
    <dbReference type="NCBI Taxonomy" id="79200"/>
    <lineage>
        <taxon>Eukaryota</taxon>
        <taxon>Viridiplantae</taxon>
        <taxon>Streptophyta</taxon>
        <taxon>Embryophyta</taxon>
        <taxon>Tracheophyta</taxon>
        <taxon>Spermatophyta</taxon>
        <taxon>Magnoliopsida</taxon>
        <taxon>eudicotyledons</taxon>
        <taxon>Gunneridae</taxon>
        <taxon>Pentapetalae</taxon>
        <taxon>asterids</taxon>
        <taxon>campanulids</taxon>
        <taxon>Apiales</taxon>
        <taxon>Apiaceae</taxon>
        <taxon>Apioideae</taxon>
        <taxon>Scandiceae</taxon>
        <taxon>Daucinae</taxon>
        <taxon>Daucus</taxon>
        <taxon>Daucus sect. Daucus</taxon>
    </lineage>
</organism>
<comment type="caution">
    <text evidence="2">The sequence shown here is derived from an EMBL/GenBank/DDBJ whole genome shotgun (WGS) entry which is preliminary data.</text>
</comment>
<name>A0A175YGA7_DAUCS</name>
<evidence type="ECO:0000313" key="2">
    <source>
        <dbReference type="EMBL" id="KZM81862.1"/>
    </source>
</evidence>
<proteinExistence type="predicted"/>
<dbReference type="InterPro" id="IPR039312">
    <property type="entry name" value="ZPR"/>
</dbReference>
<accession>A0A175YGA7</accession>
<dbReference type="EMBL" id="LNRQ01000009">
    <property type="protein sequence ID" value="KZM81862.1"/>
    <property type="molecule type" value="Genomic_DNA"/>
</dbReference>
<dbReference type="AlphaFoldDB" id="A0A175YGA7"/>
<dbReference type="STRING" id="79200.A0A175YGA7"/>
<feature type="coiled-coil region" evidence="1">
    <location>
        <begin position="48"/>
        <end position="76"/>
    </location>
</feature>
<dbReference type="Gramene" id="KZM81862">
    <property type="protein sequence ID" value="KZM81862"/>
    <property type="gene ID" value="DCAR_029475"/>
</dbReference>
<dbReference type="PANTHER" id="PTHR33601">
    <property type="entry name" value="PROTEIN LITTLE ZIPPER 4"/>
    <property type="match status" value="1"/>
</dbReference>
<sequence>MASLALPKRLKSRVCSKFCDKGVSFSGKSEHSSMDRNNSELYLKNCQIFQENERLRKQAEELRQEQRALFTELTQKVAALISTPPAADGNSKKTEPKK</sequence>
<dbReference type="PANTHER" id="PTHR33601:SF1">
    <property type="entry name" value="PROTEIN LITTLE ZIPPER 4"/>
    <property type="match status" value="1"/>
</dbReference>
<gene>
    <name evidence="2" type="ORF">DCAR_029475</name>
</gene>